<dbReference type="UniPathway" id="UPA00121">
    <property type="reaction ID" value="UER00345"/>
</dbReference>
<evidence type="ECO:0000256" key="6">
    <source>
        <dbReference type="ARBA" id="ARBA00023222"/>
    </source>
</evidence>
<dbReference type="InterPro" id="IPR002912">
    <property type="entry name" value="ACT_dom"/>
</dbReference>
<organism evidence="13 14">
    <name type="scientific">Halanaerobium salsuginis</name>
    <dbReference type="NCBI Taxonomy" id="29563"/>
    <lineage>
        <taxon>Bacteria</taxon>
        <taxon>Bacillati</taxon>
        <taxon>Bacillota</taxon>
        <taxon>Clostridia</taxon>
        <taxon>Halanaerobiales</taxon>
        <taxon>Halanaerobiaceae</taxon>
        <taxon>Halanaerobium</taxon>
    </lineage>
</organism>
<dbReference type="SUPFAM" id="SSF53850">
    <property type="entry name" value="Periplasmic binding protein-like II"/>
    <property type="match status" value="1"/>
</dbReference>
<dbReference type="CDD" id="cd13633">
    <property type="entry name" value="PBP2_Sa-PDT_like"/>
    <property type="match status" value="1"/>
</dbReference>
<keyword evidence="6 10" id="KW-0584">Phenylalanine biosynthesis</keyword>
<dbReference type="CDD" id="cd04905">
    <property type="entry name" value="ACT_CM-PDT"/>
    <property type="match status" value="1"/>
</dbReference>
<feature type="site" description="Essential for prephenate dehydratase activity" evidence="9">
    <location>
        <position position="176"/>
    </location>
</feature>
<feature type="domain" description="ACT" evidence="12">
    <location>
        <begin position="206"/>
        <end position="289"/>
    </location>
</feature>
<evidence type="ECO:0000256" key="10">
    <source>
        <dbReference type="RuleBase" id="RU361254"/>
    </source>
</evidence>
<dbReference type="GO" id="GO:0005737">
    <property type="term" value="C:cytoplasm"/>
    <property type="evidence" value="ECO:0007669"/>
    <property type="project" value="TreeGrafter"/>
</dbReference>
<dbReference type="PROSITE" id="PS00858">
    <property type="entry name" value="PREPHENATE_DEHYDR_2"/>
    <property type="match status" value="1"/>
</dbReference>
<keyword evidence="7 10" id="KW-0456">Lyase</keyword>
<evidence type="ECO:0000256" key="2">
    <source>
        <dbReference type="ARBA" id="ARBA00013147"/>
    </source>
</evidence>
<dbReference type="Gene3D" id="3.40.190.10">
    <property type="entry name" value="Periplasmic binding protein-like II"/>
    <property type="match status" value="2"/>
</dbReference>
<dbReference type="EC" id="4.2.1.51" evidence="2 10"/>
<dbReference type="NCBIfam" id="NF008865">
    <property type="entry name" value="PRK11898.1"/>
    <property type="match status" value="1"/>
</dbReference>
<dbReference type="InterPro" id="IPR045865">
    <property type="entry name" value="ACT-like_dom_sf"/>
</dbReference>
<dbReference type="InterPro" id="IPR008242">
    <property type="entry name" value="Chor_mutase/pphenate_deHydtase"/>
</dbReference>
<name>A0A1I4J6J4_9FIRM</name>
<evidence type="ECO:0000256" key="1">
    <source>
        <dbReference type="ARBA" id="ARBA00004741"/>
    </source>
</evidence>
<dbReference type="PIRSF" id="PIRSF001500">
    <property type="entry name" value="Chor_mut_pdt_Ppr"/>
    <property type="match status" value="1"/>
</dbReference>
<evidence type="ECO:0000259" key="11">
    <source>
        <dbReference type="PROSITE" id="PS51171"/>
    </source>
</evidence>
<evidence type="ECO:0000256" key="3">
    <source>
        <dbReference type="ARBA" id="ARBA00021872"/>
    </source>
</evidence>
<protein>
    <recommendedName>
        <fullName evidence="3 10">Prephenate dehydratase</fullName>
        <shortName evidence="10">PDT</shortName>
        <ecNumber evidence="2 10">4.2.1.51</ecNumber>
    </recommendedName>
</protein>
<dbReference type="Pfam" id="PF01842">
    <property type="entry name" value="ACT"/>
    <property type="match status" value="1"/>
</dbReference>
<dbReference type="GO" id="GO:0004664">
    <property type="term" value="F:prephenate dehydratase activity"/>
    <property type="evidence" value="ECO:0007669"/>
    <property type="project" value="UniProtKB-UniRule"/>
</dbReference>
<sequence length="291" mass="32005">MKNLKYGYLGPPGTFSEQAIANYCQNYGGEVKPLNSIRDIVTALIKGKVDLGLLPLENSLEGSVNLSLDLLYQTSELQLYREIVLPIAQYLLAKPGTKPIEIKEIYSHPQAVAQSGDYLNKHYGTAKIIYTDSTAAAAKKVMTADGRAAVGSIRLADIYNLEIIAANLQGDLPNATRFVLAARQENDFTANTHLGTQAVSEFKTSIICAPKVNRAGILYEILGKFAALNIDLSRIESRPSRQRLGEYIFYIDLKGNSQEQKLSSALTEVKNMSAYFRCLGSYPLTVIKNET</sequence>
<evidence type="ECO:0000259" key="12">
    <source>
        <dbReference type="PROSITE" id="PS51671"/>
    </source>
</evidence>
<dbReference type="RefSeq" id="WP_089861712.1">
    <property type="nucleotide sequence ID" value="NZ_FOTI01000021.1"/>
</dbReference>
<evidence type="ECO:0000256" key="9">
    <source>
        <dbReference type="PIRSR" id="PIRSR001500-2"/>
    </source>
</evidence>
<evidence type="ECO:0000256" key="5">
    <source>
        <dbReference type="ARBA" id="ARBA00023141"/>
    </source>
</evidence>
<evidence type="ECO:0000256" key="8">
    <source>
        <dbReference type="ARBA" id="ARBA00047848"/>
    </source>
</evidence>
<accession>A0A1I4J6J4</accession>
<keyword evidence="14" id="KW-1185">Reference proteome</keyword>
<dbReference type="Proteomes" id="UP000199006">
    <property type="component" value="Unassembled WGS sequence"/>
</dbReference>
<keyword evidence="5 10" id="KW-0057">Aromatic amino acid biosynthesis</keyword>
<evidence type="ECO:0000313" key="13">
    <source>
        <dbReference type="EMBL" id="SFL62164.1"/>
    </source>
</evidence>
<dbReference type="PANTHER" id="PTHR21022">
    <property type="entry name" value="PREPHENATE DEHYDRATASE P PROTEIN"/>
    <property type="match status" value="1"/>
</dbReference>
<dbReference type="STRING" id="29563.SAMN02983006_01609"/>
<evidence type="ECO:0000256" key="7">
    <source>
        <dbReference type="ARBA" id="ARBA00023239"/>
    </source>
</evidence>
<dbReference type="PANTHER" id="PTHR21022:SF19">
    <property type="entry name" value="PREPHENATE DEHYDRATASE-RELATED"/>
    <property type="match status" value="1"/>
</dbReference>
<dbReference type="PROSITE" id="PS51171">
    <property type="entry name" value="PREPHENATE_DEHYDR_3"/>
    <property type="match status" value="1"/>
</dbReference>
<dbReference type="AlphaFoldDB" id="A0A1I4J6J4"/>
<dbReference type="Gene3D" id="3.30.70.260">
    <property type="match status" value="1"/>
</dbReference>
<evidence type="ECO:0000256" key="4">
    <source>
        <dbReference type="ARBA" id="ARBA00022605"/>
    </source>
</evidence>
<dbReference type="InterPro" id="IPR018528">
    <property type="entry name" value="Preph_deHydtase_CS"/>
</dbReference>
<dbReference type="InterPro" id="IPR001086">
    <property type="entry name" value="Preph_deHydtase"/>
</dbReference>
<proteinExistence type="predicted"/>
<feature type="domain" description="Prephenate dehydratase" evidence="11">
    <location>
        <begin position="5"/>
        <end position="183"/>
    </location>
</feature>
<evidence type="ECO:0000313" key="14">
    <source>
        <dbReference type="Proteomes" id="UP000199006"/>
    </source>
</evidence>
<dbReference type="Pfam" id="PF00800">
    <property type="entry name" value="PDT"/>
    <property type="match status" value="1"/>
</dbReference>
<dbReference type="EMBL" id="FOTI01000021">
    <property type="protein sequence ID" value="SFL62164.1"/>
    <property type="molecule type" value="Genomic_DNA"/>
</dbReference>
<dbReference type="SUPFAM" id="SSF55021">
    <property type="entry name" value="ACT-like"/>
    <property type="match status" value="1"/>
</dbReference>
<reference evidence="13 14" key="1">
    <citation type="submission" date="2016-10" db="EMBL/GenBank/DDBJ databases">
        <authorList>
            <person name="de Groot N.N."/>
        </authorList>
    </citation>
    <scope>NUCLEOTIDE SEQUENCE [LARGE SCALE GENOMIC DNA]</scope>
    <source>
        <strain evidence="13 14">ATCC 51327</strain>
    </source>
</reference>
<dbReference type="OrthoDB" id="9802281at2"/>
<dbReference type="PROSITE" id="PS51671">
    <property type="entry name" value="ACT"/>
    <property type="match status" value="1"/>
</dbReference>
<dbReference type="GO" id="GO:0009094">
    <property type="term" value="P:L-phenylalanine biosynthetic process"/>
    <property type="evidence" value="ECO:0007669"/>
    <property type="project" value="UniProtKB-UniPathway"/>
</dbReference>
<keyword evidence="4 10" id="KW-0028">Amino-acid biosynthesis</keyword>
<comment type="catalytic activity">
    <reaction evidence="8 10">
        <text>prephenate + H(+) = 3-phenylpyruvate + CO2 + H2O</text>
        <dbReference type="Rhea" id="RHEA:21648"/>
        <dbReference type="ChEBI" id="CHEBI:15377"/>
        <dbReference type="ChEBI" id="CHEBI:15378"/>
        <dbReference type="ChEBI" id="CHEBI:16526"/>
        <dbReference type="ChEBI" id="CHEBI:18005"/>
        <dbReference type="ChEBI" id="CHEBI:29934"/>
        <dbReference type="EC" id="4.2.1.51"/>
    </reaction>
</comment>
<comment type="pathway">
    <text evidence="1 10">Amino-acid biosynthesis; L-phenylalanine biosynthesis; phenylpyruvate from prephenate: step 1/1.</text>
</comment>
<gene>
    <name evidence="10" type="primary">pheA</name>
    <name evidence="13" type="ORF">SAMN02983006_01609</name>
</gene>